<dbReference type="PROSITE" id="PS50853">
    <property type="entry name" value="FN3"/>
    <property type="match status" value="1"/>
</dbReference>
<evidence type="ECO:0000313" key="2">
    <source>
        <dbReference type="EMBL" id="KAJ5339103.1"/>
    </source>
</evidence>
<name>A0A9W9QJH0_PENBR</name>
<protein>
    <recommendedName>
        <fullName evidence="1">Fibronectin type-III domain-containing protein</fullName>
    </recommendedName>
</protein>
<reference evidence="2" key="2">
    <citation type="journal article" date="2023" name="IMA Fungus">
        <title>Comparative genomic study of the Penicillium genus elucidates a diverse pangenome and 15 lateral gene transfer events.</title>
        <authorList>
            <person name="Petersen C."/>
            <person name="Sorensen T."/>
            <person name="Nielsen M.R."/>
            <person name="Sondergaard T.E."/>
            <person name="Sorensen J.L."/>
            <person name="Fitzpatrick D.A."/>
            <person name="Frisvad J.C."/>
            <person name="Nielsen K.L."/>
        </authorList>
    </citation>
    <scope>NUCLEOTIDE SEQUENCE</scope>
    <source>
        <strain evidence="2">IBT 35673</strain>
    </source>
</reference>
<dbReference type="InterPro" id="IPR013783">
    <property type="entry name" value="Ig-like_fold"/>
</dbReference>
<dbReference type="SUPFAM" id="SSF49265">
    <property type="entry name" value="Fibronectin type III"/>
    <property type="match status" value="1"/>
</dbReference>
<reference evidence="2" key="1">
    <citation type="submission" date="2022-12" db="EMBL/GenBank/DDBJ databases">
        <authorList>
            <person name="Petersen C."/>
        </authorList>
    </citation>
    <scope>NUCLEOTIDE SEQUENCE</scope>
    <source>
        <strain evidence="2">IBT 35673</strain>
    </source>
</reference>
<gene>
    <name evidence="2" type="ORF">N7452_005831</name>
</gene>
<dbReference type="SMART" id="SM00060">
    <property type="entry name" value="FN3"/>
    <property type="match status" value="1"/>
</dbReference>
<dbReference type="PANTHER" id="PTHR35040:SF7">
    <property type="entry name" value="FIBRONECTIN TYPE-III DOMAIN-CONTAINING PROTEIN-RELATED"/>
    <property type="match status" value="1"/>
</dbReference>
<dbReference type="Pfam" id="PF12138">
    <property type="entry name" value="Spherulin4"/>
    <property type="match status" value="1"/>
</dbReference>
<dbReference type="CDD" id="cd00063">
    <property type="entry name" value="FN3"/>
    <property type="match status" value="1"/>
</dbReference>
<dbReference type="Gene3D" id="2.60.40.10">
    <property type="entry name" value="Immunoglobulins"/>
    <property type="match status" value="1"/>
</dbReference>
<evidence type="ECO:0000259" key="1">
    <source>
        <dbReference type="PROSITE" id="PS50853"/>
    </source>
</evidence>
<sequence>MTPYTQQTATECGGGCTVSPYGPHFMCTTDCSTVTSYNAKETYTNTATWIQTAQNSVSNDTSGSVPGSSGQQIAVASYINPLSDPASWDRLIGYPFDKMPILVSNVVNGPDSTVDTSWVDVIDRAAASGKKVLGYVRTGYLGVSQQSFLTRLGSDDLADWTAQIEADVDMWYKLYGNSIGGIFFDEGWPECGEDNKYANLYKHINDYTKRAYPGAYTVLNPGSTLPSCFEDTMDTLLTFELDYTHYVNEYTPNDWVADDPRKIWHIIYNVPESAIGEVAKLAKERGAGYLQITDDIMPNPYDNLPSDPYMTSLIGEVDGGTLLNADPSDWPSGEAAEAVTGLSTLDYDYTSARLSWYPAANAIGYKVYTGDGVVASVPSSMTQITIGGLVSGASYVFHVAAIGGGGNMGTSSNTITVNTSSLPGGKTVSNWKSTPQEGSTVIEADILVPYAFMRLYIWDEVNCDFDDNPGWSVNFKADKYVCTHYMVEGTTLFKYSGTISKGSTAPPWTWTSMGAVTLDITKYTYKWTLPLGTVTIDTSKFLIQVQGYNPLENFVVPNADDYDCQGSIMCSTPGLLGWCDKAVNNLHRADDDDYSTE</sequence>
<dbReference type="InterPro" id="IPR036116">
    <property type="entry name" value="FN3_sf"/>
</dbReference>
<accession>A0A9W9QJH0</accession>
<organism evidence="2 3">
    <name type="scientific">Penicillium brevicompactum</name>
    <dbReference type="NCBI Taxonomy" id="5074"/>
    <lineage>
        <taxon>Eukaryota</taxon>
        <taxon>Fungi</taxon>
        <taxon>Dikarya</taxon>
        <taxon>Ascomycota</taxon>
        <taxon>Pezizomycotina</taxon>
        <taxon>Eurotiomycetes</taxon>
        <taxon>Eurotiomycetidae</taxon>
        <taxon>Eurotiales</taxon>
        <taxon>Aspergillaceae</taxon>
        <taxon>Penicillium</taxon>
    </lineage>
</organism>
<feature type="domain" description="Fibronectin type-III" evidence="1">
    <location>
        <begin position="338"/>
        <end position="422"/>
    </location>
</feature>
<dbReference type="InterPro" id="IPR003961">
    <property type="entry name" value="FN3_dom"/>
</dbReference>
<comment type="caution">
    <text evidence="2">The sequence shown here is derived from an EMBL/GenBank/DDBJ whole genome shotgun (WGS) entry which is preliminary data.</text>
</comment>
<evidence type="ECO:0000313" key="3">
    <source>
        <dbReference type="Proteomes" id="UP001147695"/>
    </source>
</evidence>
<dbReference type="PANTHER" id="PTHR35040">
    <property type="match status" value="1"/>
</dbReference>
<dbReference type="EMBL" id="JAPZBQ010000003">
    <property type="protein sequence ID" value="KAJ5339103.1"/>
    <property type="molecule type" value="Genomic_DNA"/>
</dbReference>
<dbReference type="Pfam" id="PF00041">
    <property type="entry name" value="fn3"/>
    <property type="match status" value="1"/>
</dbReference>
<dbReference type="InterPro" id="IPR021986">
    <property type="entry name" value="Spherulin4"/>
</dbReference>
<dbReference type="Proteomes" id="UP001147695">
    <property type="component" value="Unassembled WGS sequence"/>
</dbReference>
<dbReference type="AlphaFoldDB" id="A0A9W9QJH0"/>
<proteinExistence type="predicted"/>